<sequence>MAQIEQFLGLLQDFSWLDLEIHKMYLLTGNQIPLLCPNFLIL</sequence>
<reference evidence="1 2" key="1">
    <citation type="journal article" date="2016" name="Stand. Genomic Sci.">
        <title>Complete genome sequence and genomic characterization of Microcystis panniformis FACHB 1757 by third-generation sequencing.</title>
        <authorList>
            <person name="Zhang J.Y."/>
            <person name="Guan R."/>
            <person name="Zhang H.J."/>
            <person name="Li H."/>
            <person name="Xiao P."/>
            <person name="Yu G.L."/>
            <person name="Du L."/>
            <person name="Cao D.M."/>
            <person name="Zhu B.C."/>
            <person name="Li R.H."/>
            <person name="Lu Z.H."/>
        </authorList>
    </citation>
    <scope>NUCLEOTIDE SEQUENCE [LARGE SCALE GENOMIC DNA]</scope>
    <source>
        <strain evidence="1 2">FACHB-1757</strain>
    </source>
</reference>
<keyword evidence="2" id="KW-1185">Reference proteome</keyword>
<organism evidence="1 2">
    <name type="scientific">Microcystis panniformis FACHB-1757</name>
    <dbReference type="NCBI Taxonomy" id="1638788"/>
    <lineage>
        <taxon>Bacteria</taxon>
        <taxon>Bacillati</taxon>
        <taxon>Cyanobacteriota</taxon>
        <taxon>Cyanophyceae</taxon>
        <taxon>Oscillatoriophycideae</taxon>
        <taxon>Chroococcales</taxon>
        <taxon>Microcystaceae</taxon>
        <taxon>Microcystis</taxon>
    </lineage>
</organism>
<evidence type="ECO:0000313" key="2">
    <source>
        <dbReference type="Proteomes" id="UP000068167"/>
    </source>
</evidence>
<accession>A0A0K1S9M8</accession>
<name>A0A0K1S9M8_9CHRO</name>
<gene>
    <name evidence="1" type="ORF">VL20_6052</name>
</gene>
<protein>
    <submittedName>
        <fullName evidence="1">Uncharacterized protein</fullName>
    </submittedName>
</protein>
<evidence type="ECO:0000313" key="1">
    <source>
        <dbReference type="EMBL" id="AKV70824.1"/>
    </source>
</evidence>
<dbReference type="Proteomes" id="UP000068167">
    <property type="component" value="Chromosome"/>
</dbReference>
<dbReference type="KEGG" id="mpk:VL20_6052"/>
<proteinExistence type="predicted"/>
<dbReference type="EMBL" id="CP011339">
    <property type="protein sequence ID" value="AKV70824.1"/>
    <property type="molecule type" value="Genomic_DNA"/>
</dbReference>
<dbReference type="AlphaFoldDB" id="A0A0K1S9M8"/>